<accession>A0A4R8RBG3</accession>
<organism evidence="1 2">
    <name type="scientific">Colletotrichum trifolii</name>
    <dbReference type="NCBI Taxonomy" id="5466"/>
    <lineage>
        <taxon>Eukaryota</taxon>
        <taxon>Fungi</taxon>
        <taxon>Dikarya</taxon>
        <taxon>Ascomycota</taxon>
        <taxon>Pezizomycotina</taxon>
        <taxon>Sordariomycetes</taxon>
        <taxon>Hypocreomycetidae</taxon>
        <taxon>Glomerellales</taxon>
        <taxon>Glomerellaceae</taxon>
        <taxon>Colletotrichum</taxon>
        <taxon>Colletotrichum orbiculare species complex</taxon>
    </lineage>
</organism>
<proteinExistence type="predicted"/>
<evidence type="ECO:0000313" key="1">
    <source>
        <dbReference type="EMBL" id="TDZ53634.1"/>
    </source>
</evidence>
<name>A0A4R8RBG3_COLTR</name>
<dbReference type="AlphaFoldDB" id="A0A4R8RBG3"/>
<dbReference type="EMBL" id="RYZW01000068">
    <property type="protein sequence ID" value="TDZ53634.1"/>
    <property type="molecule type" value="Genomic_DNA"/>
</dbReference>
<protein>
    <submittedName>
        <fullName evidence="1">Uncharacterized protein</fullName>
    </submittedName>
</protein>
<reference evidence="1 2" key="1">
    <citation type="submission" date="2018-12" db="EMBL/GenBank/DDBJ databases">
        <title>Genome sequence and assembly of Colletotrichum trifolii.</title>
        <authorList>
            <person name="Gan P."/>
            <person name="Shirasu K."/>
        </authorList>
    </citation>
    <scope>NUCLEOTIDE SEQUENCE [LARGE SCALE GENOMIC DNA]</scope>
    <source>
        <strain evidence="1 2">543-2</strain>
    </source>
</reference>
<keyword evidence="2" id="KW-1185">Reference proteome</keyword>
<sequence length="170" mass="18989">MLLIDVVLQVHHTLQRRRIWILAYDHQVVYMVWPLVVFACCIDPRGVCHTLTDALHACKNTTNETGGREQHFSSAKQADRHDIAVVSCRTQSLFFSFLLAAQPSSATAAASPVAGCLGQRPDKRISPLPNRQVALAEKPRQRTRLVLLKLKSNRVLPWGPTTITDLDMSP</sequence>
<evidence type="ECO:0000313" key="2">
    <source>
        <dbReference type="Proteomes" id="UP000295703"/>
    </source>
</evidence>
<comment type="caution">
    <text evidence="1">The sequence shown here is derived from an EMBL/GenBank/DDBJ whole genome shotgun (WGS) entry which is preliminary data.</text>
</comment>
<gene>
    <name evidence="1" type="ORF">CTRI78_v006861</name>
</gene>
<dbReference type="Proteomes" id="UP000295703">
    <property type="component" value="Unassembled WGS sequence"/>
</dbReference>